<dbReference type="GO" id="GO:0005783">
    <property type="term" value="C:endoplasmic reticulum"/>
    <property type="evidence" value="ECO:0007669"/>
    <property type="project" value="TreeGrafter"/>
</dbReference>
<dbReference type="SUPFAM" id="SSF51735">
    <property type="entry name" value="NAD(P)-binding Rossmann-fold domains"/>
    <property type="match status" value="1"/>
</dbReference>
<dbReference type="GO" id="GO:0019433">
    <property type="term" value="P:triglyceride catabolic process"/>
    <property type="evidence" value="ECO:0007669"/>
    <property type="project" value="TreeGrafter"/>
</dbReference>
<name>A0A8K0R6U7_9PLEO</name>
<dbReference type="GO" id="GO:0005811">
    <property type="term" value="C:lipid droplet"/>
    <property type="evidence" value="ECO:0007669"/>
    <property type="project" value="TreeGrafter"/>
</dbReference>
<dbReference type="Pfam" id="PF00106">
    <property type="entry name" value="adh_short"/>
    <property type="match status" value="1"/>
</dbReference>
<dbReference type="Proteomes" id="UP000813461">
    <property type="component" value="Unassembled WGS sequence"/>
</dbReference>
<dbReference type="Gene3D" id="3.40.50.720">
    <property type="entry name" value="NAD(P)-binding Rossmann-like Domain"/>
    <property type="match status" value="1"/>
</dbReference>
<gene>
    <name evidence="4" type="ORF">FB567DRAFT_336013</name>
</gene>
<dbReference type="EMBL" id="JAGMVJ010000008">
    <property type="protein sequence ID" value="KAH7088320.1"/>
    <property type="molecule type" value="Genomic_DNA"/>
</dbReference>
<sequence length="295" mass="31926">MANKRQKTCLVTGCSSGGVSAAIAEAFANHGYHVFATARTPSKIPQTLHTSPNVTVLTLDVTSTESIAAAVKSVQEKTGGMLDVLINNAGHSLNTPALDASIEETKKLFNANFFGVLETIQAFQHMLIRAKGCIVNNSSVGGYQPFPFITLYQASKAALTIAGEGWRLELAPLGVRVITLVTGGVATKFLNNIQPVQLPKDSYYTSIKDVIDDHPDHVPFGMKPEIFASDVLRRVEKGSTGKAWVGGAIPMIRMALWFFPQWALDRVSLMSKPPFTQRIADEHAKRMVADSTKAI</sequence>
<dbReference type="InterPro" id="IPR036291">
    <property type="entry name" value="NAD(P)-bd_dom_sf"/>
</dbReference>
<comment type="similarity">
    <text evidence="1 3">Belongs to the short-chain dehydrogenases/reductases (SDR) family.</text>
</comment>
<organism evidence="4 5">
    <name type="scientific">Paraphoma chrysanthemicola</name>
    <dbReference type="NCBI Taxonomy" id="798071"/>
    <lineage>
        <taxon>Eukaryota</taxon>
        <taxon>Fungi</taxon>
        <taxon>Dikarya</taxon>
        <taxon>Ascomycota</taxon>
        <taxon>Pezizomycotina</taxon>
        <taxon>Dothideomycetes</taxon>
        <taxon>Pleosporomycetidae</taxon>
        <taxon>Pleosporales</taxon>
        <taxon>Pleosporineae</taxon>
        <taxon>Phaeosphaeriaceae</taxon>
        <taxon>Paraphoma</taxon>
    </lineage>
</organism>
<dbReference type="GO" id="GO:0006654">
    <property type="term" value="P:phosphatidic acid biosynthetic process"/>
    <property type="evidence" value="ECO:0007669"/>
    <property type="project" value="TreeGrafter"/>
</dbReference>
<dbReference type="OrthoDB" id="2102561at2759"/>
<dbReference type="GO" id="GO:0004806">
    <property type="term" value="F:triacylglycerol lipase activity"/>
    <property type="evidence" value="ECO:0007669"/>
    <property type="project" value="TreeGrafter"/>
</dbReference>
<comment type="caution">
    <text evidence="4">The sequence shown here is derived from an EMBL/GenBank/DDBJ whole genome shotgun (WGS) entry which is preliminary data.</text>
</comment>
<dbReference type="PANTHER" id="PTHR44169:SF6">
    <property type="entry name" value="NADPH-DEPENDENT 1-ACYLDIHYDROXYACETONE PHOSPHATE REDUCTASE"/>
    <property type="match status" value="1"/>
</dbReference>
<accession>A0A8K0R6U7</accession>
<dbReference type="AlphaFoldDB" id="A0A8K0R6U7"/>
<evidence type="ECO:0000313" key="4">
    <source>
        <dbReference type="EMBL" id="KAH7088320.1"/>
    </source>
</evidence>
<dbReference type="InterPro" id="IPR002347">
    <property type="entry name" value="SDR_fam"/>
</dbReference>
<protein>
    <submittedName>
        <fullName evidence="4">Uncharacterized protein</fullName>
    </submittedName>
</protein>
<dbReference type="CDD" id="cd05374">
    <property type="entry name" value="17beta-HSD-like_SDR_c"/>
    <property type="match status" value="1"/>
</dbReference>
<dbReference type="PANTHER" id="PTHR44169">
    <property type="entry name" value="NADPH-DEPENDENT 1-ACYLDIHYDROXYACETONE PHOSPHATE REDUCTASE"/>
    <property type="match status" value="1"/>
</dbReference>
<dbReference type="PRINTS" id="PR00081">
    <property type="entry name" value="GDHRDH"/>
</dbReference>
<keyword evidence="5" id="KW-1185">Reference proteome</keyword>
<dbReference type="PRINTS" id="PR00080">
    <property type="entry name" value="SDRFAMILY"/>
</dbReference>
<evidence type="ECO:0000313" key="5">
    <source>
        <dbReference type="Proteomes" id="UP000813461"/>
    </source>
</evidence>
<proteinExistence type="inferred from homology"/>
<keyword evidence="2" id="KW-0560">Oxidoreductase</keyword>
<reference evidence="4" key="1">
    <citation type="journal article" date="2021" name="Nat. Commun.">
        <title>Genetic determinants of endophytism in the Arabidopsis root mycobiome.</title>
        <authorList>
            <person name="Mesny F."/>
            <person name="Miyauchi S."/>
            <person name="Thiergart T."/>
            <person name="Pickel B."/>
            <person name="Atanasova L."/>
            <person name="Karlsson M."/>
            <person name="Huettel B."/>
            <person name="Barry K.W."/>
            <person name="Haridas S."/>
            <person name="Chen C."/>
            <person name="Bauer D."/>
            <person name="Andreopoulos W."/>
            <person name="Pangilinan J."/>
            <person name="LaButti K."/>
            <person name="Riley R."/>
            <person name="Lipzen A."/>
            <person name="Clum A."/>
            <person name="Drula E."/>
            <person name="Henrissat B."/>
            <person name="Kohler A."/>
            <person name="Grigoriev I.V."/>
            <person name="Martin F.M."/>
            <person name="Hacquard S."/>
        </authorList>
    </citation>
    <scope>NUCLEOTIDE SEQUENCE</scope>
    <source>
        <strain evidence="4">MPI-SDFR-AT-0120</strain>
    </source>
</reference>
<dbReference type="GO" id="GO:0000140">
    <property type="term" value="F:acylglycerone-phosphate reductase (NADP+) activity"/>
    <property type="evidence" value="ECO:0007669"/>
    <property type="project" value="TreeGrafter"/>
</dbReference>
<evidence type="ECO:0000256" key="3">
    <source>
        <dbReference type="RuleBase" id="RU000363"/>
    </source>
</evidence>
<evidence type="ECO:0000256" key="2">
    <source>
        <dbReference type="ARBA" id="ARBA00023002"/>
    </source>
</evidence>
<evidence type="ECO:0000256" key="1">
    <source>
        <dbReference type="ARBA" id="ARBA00006484"/>
    </source>
</evidence>